<organism evidence="1 2">
    <name type="scientific">Ephemerocybe angulata</name>
    <dbReference type="NCBI Taxonomy" id="980116"/>
    <lineage>
        <taxon>Eukaryota</taxon>
        <taxon>Fungi</taxon>
        <taxon>Dikarya</taxon>
        <taxon>Basidiomycota</taxon>
        <taxon>Agaricomycotina</taxon>
        <taxon>Agaricomycetes</taxon>
        <taxon>Agaricomycetidae</taxon>
        <taxon>Agaricales</taxon>
        <taxon>Agaricineae</taxon>
        <taxon>Psathyrellaceae</taxon>
        <taxon>Ephemerocybe</taxon>
    </lineage>
</organism>
<evidence type="ECO:0000313" key="1">
    <source>
        <dbReference type="EMBL" id="KAF6744938.1"/>
    </source>
</evidence>
<evidence type="ECO:0008006" key="3">
    <source>
        <dbReference type="Google" id="ProtNLM"/>
    </source>
</evidence>
<protein>
    <recommendedName>
        <fullName evidence="3">F-box domain-containing protein</fullName>
    </recommendedName>
</protein>
<sequence>MECPALKSHRLCARDVPAEIWQDVFRLAILKDVKNEVRSRDPKQIWLSRTAVLDEEVQVPDPRFLGQLCLVCRLWRVAAVGDPALWTLPRITVSSKMVPGAIQSLQEYIKLVVERLGTRPLSFGFRALDIINSAAVHSTLALLTQIGPRWRDASIRGPAEIMETLCTLNDTPLPYLRRLTLVLDDPHTRMDWIRKRDPHIRCFAISPSLRHLEIHYSLLHCGSLTFDLPWAQLESFRCVGVDGALYDTLIEAQPEGLKSVACLLDQAGVPLTSVPYSSPTLTCLRLRVKVGWGEVGFGNLALPALQELEVVGQRNMLDHTLWAESLWVGRLRNILTLSPLLTDLSITSPNEEILGALILPNSGAARECAVPDLKRLTIHTAKGMPSPALLAAILRSRKKSSSSATQGMEELVLVNMFHLAVEKETFESARQLYEDSLYPTSDPLATKCKDTLEKLKGPQRFNSKWPRNYDPWRLVNLEGTLCALERLDLAALADLRVLSRNGAMDLIEFVIGDSEDIMPSGVPFARLAFRERASALGRSWREALIQAMRSDPYYWIHPAQGDNLVVFRRVSPKNDPGDDAIWDYLTGKRRLKSTTLGLELGIPLMTAPFPARKFLQEIRTGKLREHLQRWMSWTPGILHLILGSVCQYGAESSMTPWFSTFRDKPR</sequence>
<keyword evidence="2" id="KW-1185">Reference proteome</keyword>
<name>A0A8H6HFL5_9AGAR</name>
<evidence type="ECO:0000313" key="2">
    <source>
        <dbReference type="Proteomes" id="UP000521943"/>
    </source>
</evidence>
<dbReference type="OrthoDB" id="3365698at2759"/>
<proteinExistence type="predicted"/>
<reference evidence="1 2" key="1">
    <citation type="submission" date="2020-07" db="EMBL/GenBank/DDBJ databases">
        <title>Comparative genomics of pyrophilous fungi reveals a link between fire events and developmental genes.</title>
        <authorList>
            <consortium name="DOE Joint Genome Institute"/>
            <person name="Steindorff A.S."/>
            <person name="Carver A."/>
            <person name="Calhoun S."/>
            <person name="Stillman K."/>
            <person name="Liu H."/>
            <person name="Lipzen A."/>
            <person name="Pangilinan J."/>
            <person name="Labutti K."/>
            <person name="Bruns T.D."/>
            <person name="Grigoriev I.V."/>
        </authorList>
    </citation>
    <scope>NUCLEOTIDE SEQUENCE [LARGE SCALE GENOMIC DNA]</scope>
    <source>
        <strain evidence="1 2">CBS 144469</strain>
    </source>
</reference>
<dbReference type="Proteomes" id="UP000521943">
    <property type="component" value="Unassembled WGS sequence"/>
</dbReference>
<dbReference type="AlphaFoldDB" id="A0A8H6HFL5"/>
<comment type="caution">
    <text evidence="1">The sequence shown here is derived from an EMBL/GenBank/DDBJ whole genome shotgun (WGS) entry which is preliminary data.</text>
</comment>
<gene>
    <name evidence="1" type="ORF">DFP72DRAFT_1051657</name>
</gene>
<dbReference type="EMBL" id="JACGCI010000112">
    <property type="protein sequence ID" value="KAF6744938.1"/>
    <property type="molecule type" value="Genomic_DNA"/>
</dbReference>
<accession>A0A8H6HFL5</accession>